<evidence type="ECO:0000313" key="3">
    <source>
        <dbReference type="Proteomes" id="UP001201262"/>
    </source>
</evidence>
<dbReference type="RefSeq" id="XP_046078006.1">
    <property type="nucleotide sequence ID" value="XM_046213468.1"/>
</dbReference>
<dbReference type="AlphaFoldDB" id="A0AAD4Q194"/>
<reference evidence="2" key="1">
    <citation type="submission" date="2021-12" db="EMBL/GenBank/DDBJ databases">
        <title>Convergent genome expansion in fungi linked to evolution of root-endophyte symbiosis.</title>
        <authorList>
            <consortium name="DOE Joint Genome Institute"/>
            <person name="Ke Y.-H."/>
            <person name="Bonito G."/>
            <person name="Liao H.-L."/>
            <person name="Looney B."/>
            <person name="Rojas-Flechas A."/>
            <person name="Nash J."/>
            <person name="Hameed K."/>
            <person name="Schadt C."/>
            <person name="Martin F."/>
            <person name="Crous P.W."/>
            <person name="Miettinen O."/>
            <person name="Magnuson J.K."/>
            <person name="Labbe J."/>
            <person name="Jacobson D."/>
            <person name="Doktycz M.J."/>
            <person name="Veneault-Fourrey C."/>
            <person name="Kuo A."/>
            <person name="Mondo S."/>
            <person name="Calhoun S."/>
            <person name="Riley R."/>
            <person name="Ohm R."/>
            <person name="LaButti K."/>
            <person name="Andreopoulos B."/>
            <person name="Pangilinan J."/>
            <person name="Nolan M."/>
            <person name="Tritt A."/>
            <person name="Clum A."/>
            <person name="Lipzen A."/>
            <person name="Daum C."/>
            <person name="Barry K."/>
            <person name="Grigoriev I.V."/>
            <person name="Vilgalys R."/>
        </authorList>
    </citation>
    <scope>NUCLEOTIDE SEQUENCE</scope>
    <source>
        <strain evidence="2">PMI_201</strain>
    </source>
</reference>
<dbReference type="InterPro" id="IPR023226">
    <property type="entry name" value="Glyco_hydro_49_N_dom"/>
</dbReference>
<dbReference type="Pfam" id="PF17433">
    <property type="entry name" value="Glyco_hydro_49N"/>
    <property type="match status" value="1"/>
</dbReference>
<comment type="caution">
    <text evidence="2">The sequence shown here is derived from an EMBL/GenBank/DDBJ whole genome shotgun (WGS) entry which is preliminary data.</text>
</comment>
<organism evidence="2 3">
    <name type="scientific">Talaromyces proteolyticus</name>
    <dbReference type="NCBI Taxonomy" id="1131652"/>
    <lineage>
        <taxon>Eukaryota</taxon>
        <taxon>Fungi</taxon>
        <taxon>Dikarya</taxon>
        <taxon>Ascomycota</taxon>
        <taxon>Pezizomycotina</taxon>
        <taxon>Eurotiomycetes</taxon>
        <taxon>Eurotiomycetidae</taxon>
        <taxon>Eurotiales</taxon>
        <taxon>Trichocomaceae</taxon>
        <taxon>Talaromyces</taxon>
        <taxon>Talaromyces sect. Bacilispori</taxon>
    </lineage>
</organism>
<dbReference type="Gene3D" id="2.60.350.10">
    <property type="entry name" value="Dextranase, N-terminal"/>
    <property type="match status" value="1"/>
</dbReference>
<dbReference type="SUPFAM" id="SSF101596">
    <property type="entry name" value="Dextranase, N-terminal domain"/>
    <property type="match status" value="1"/>
</dbReference>
<dbReference type="GeneID" id="70243755"/>
<sequence length="152" mass="16714">MSSLLGLPVITPPALNSSREINTQTSVQDGNIRQSHLYSIEVAKAHSPTQYYDYFVYKSIDRNGNGQICIPRNLNSVCTNIDDQISIEPSVGNPMTWAQFLYATDVVAQDFRLNGSSISASDVVIRPANLNYNIQSSNGAVFITVAYRDHGV</sequence>
<evidence type="ECO:0000259" key="1">
    <source>
        <dbReference type="Pfam" id="PF17433"/>
    </source>
</evidence>
<evidence type="ECO:0000313" key="2">
    <source>
        <dbReference type="EMBL" id="KAH8705385.1"/>
    </source>
</evidence>
<accession>A0AAD4Q194</accession>
<protein>
    <submittedName>
        <fullName evidence="2">Glycoside hydrolase</fullName>
    </submittedName>
</protein>
<proteinExistence type="predicted"/>
<keyword evidence="3" id="KW-1185">Reference proteome</keyword>
<name>A0AAD4Q194_9EURO</name>
<gene>
    <name evidence="2" type="ORF">BGW36DRAFT_353793</name>
</gene>
<dbReference type="Proteomes" id="UP001201262">
    <property type="component" value="Unassembled WGS sequence"/>
</dbReference>
<keyword evidence="2" id="KW-0378">Hydrolase</keyword>
<dbReference type="InterPro" id="IPR035953">
    <property type="entry name" value="Dextranase_N-ter"/>
</dbReference>
<dbReference type="EMBL" id="JAJTJA010000001">
    <property type="protein sequence ID" value="KAH8705385.1"/>
    <property type="molecule type" value="Genomic_DNA"/>
</dbReference>
<dbReference type="GO" id="GO:0004553">
    <property type="term" value="F:hydrolase activity, hydrolyzing O-glycosyl compounds"/>
    <property type="evidence" value="ECO:0007669"/>
    <property type="project" value="InterPro"/>
</dbReference>
<feature type="domain" description="Glycoside hydrolase family 49 N-terminal" evidence="1">
    <location>
        <begin position="18"/>
        <end position="151"/>
    </location>
</feature>